<evidence type="ECO:0000313" key="2">
    <source>
        <dbReference type="EMBL" id="RPA64873.1"/>
    </source>
</evidence>
<dbReference type="EMBL" id="RKMH01000004">
    <property type="protein sequence ID" value="RPA64873.1"/>
    <property type="molecule type" value="Genomic_DNA"/>
</dbReference>
<reference evidence="2 3" key="1">
    <citation type="submission" date="2018-11" db="EMBL/GenBank/DDBJ databases">
        <title>Draft genome sequence of Gordonia sp. RS15-1S isolated from rice stems.</title>
        <authorList>
            <person name="Muangham S."/>
        </authorList>
    </citation>
    <scope>NUCLEOTIDE SEQUENCE [LARGE SCALE GENOMIC DNA]</scope>
    <source>
        <strain evidence="2 3">RS15-1S</strain>
    </source>
</reference>
<name>A0A3N4GPP3_9ACTN</name>
<protein>
    <submittedName>
        <fullName evidence="2">Uncharacterized protein</fullName>
    </submittedName>
</protein>
<keyword evidence="3" id="KW-1185">Reference proteome</keyword>
<dbReference type="AlphaFoldDB" id="A0A3N4GPP3"/>
<feature type="compositionally biased region" description="Polar residues" evidence="1">
    <location>
        <begin position="66"/>
        <end position="76"/>
    </location>
</feature>
<gene>
    <name evidence="2" type="ORF">EF294_07220</name>
</gene>
<feature type="region of interest" description="Disordered" evidence="1">
    <location>
        <begin position="64"/>
        <end position="109"/>
    </location>
</feature>
<evidence type="ECO:0000256" key="1">
    <source>
        <dbReference type="SAM" id="MobiDB-lite"/>
    </source>
</evidence>
<evidence type="ECO:0000313" key="3">
    <source>
        <dbReference type="Proteomes" id="UP000267536"/>
    </source>
</evidence>
<dbReference type="Proteomes" id="UP000267536">
    <property type="component" value="Unassembled WGS sequence"/>
</dbReference>
<sequence length="109" mass="11489">MGLACRCCDHRDDLRRAVVDSDSDQPSTADVTVAISNYVGALNTADATAIGTLSRALLKQDFDRTGTASVHQQLTQAVADRGPAHDRRPPRLGGRQPSDSGISASADQV</sequence>
<organism evidence="2 3">
    <name type="scientific">Gordonia oryzae</name>
    <dbReference type="NCBI Taxonomy" id="2487349"/>
    <lineage>
        <taxon>Bacteria</taxon>
        <taxon>Bacillati</taxon>
        <taxon>Actinomycetota</taxon>
        <taxon>Actinomycetes</taxon>
        <taxon>Mycobacteriales</taxon>
        <taxon>Gordoniaceae</taxon>
        <taxon>Gordonia</taxon>
    </lineage>
</organism>
<feature type="compositionally biased region" description="Polar residues" evidence="1">
    <location>
        <begin position="97"/>
        <end position="109"/>
    </location>
</feature>
<proteinExistence type="predicted"/>
<accession>A0A3N4GPP3</accession>
<comment type="caution">
    <text evidence="2">The sequence shown here is derived from an EMBL/GenBank/DDBJ whole genome shotgun (WGS) entry which is preliminary data.</text>
</comment>